<dbReference type="OrthoDB" id="3198633at2759"/>
<organism evidence="2 3">
    <name type="scientific">Ceratobasidium theobromae</name>
    <dbReference type="NCBI Taxonomy" id="1582974"/>
    <lineage>
        <taxon>Eukaryota</taxon>
        <taxon>Fungi</taxon>
        <taxon>Dikarya</taxon>
        <taxon>Basidiomycota</taxon>
        <taxon>Agaricomycotina</taxon>
        <taxon>Agaricomycetes</taxon>
        <taxon>Cantharellales</taxon>
        <taxon>Ceratobasidiaceae</taxon>
        <taxon>Ceratobasidium</taxon>
    </lineage>
</organism>
<keyword evidence="3" id="KW-1185">Reference proteome</keyword>
<keyword evidence="1" id="KW-1133">Transmembrane helix</keyword>
<sequence length="363" mass="40691">MLPQPGSSRLTSPQKIPAISSRMFSRSLLRRRRFYVALALFVMALYYFRVLDFSPDPITGYEAAFNNEMNHAIEVSARTSPVKYLHFKVAPFARRLKAPVVSWMASHWSQAKFDPGVLMNSWIKKLQTLDVECVEIVGELFVDRVLDSPRIQNLYDIISESPVVKQYTFLPNLQAAASNILPFSTQPTLSPTSNNTVVLHAYLPPSQIDDPCSVPAAHGAPFRTFAHIKGLPTGFELPATRIYYEQRCKPSVQHIVGRLGATRVAIPALKHVYVVDGPLGLNSTQWVERKRWFEALRFELTTKNGWETVRWAAAGAKTESVAIDMELAITGHVYIGNGFSDFSSNVVLLRLARGTPKGNIRFL</sequence>
<evidence type="ECO:0000256" key="1">
    <source>
        <dbReference type="SAM" id="Phobius"/>
    </source>
</evidence>
<protein>
    <submittedName>
        <fullName evidence="2">Transmembrane protein</fullName>
    </submittedName>
</protein>
<proteinExistence type="predicted"/>
<comment type="caution">
    <text evidence="2">The sequence shown here is derived from an EMBL/GenBank/DDBJ whole genome shotgun (WGS) entry which is preliminary data.</text>
</comment>
<keyword evidence="1 2" id="KW-0812">Transmembrane</keyword>
<dbReference type="Proteomes" id="UP000383932">
    <property type="component" value="Unassembled WGS sequence"/>
</dbReference>
<feature type="transmembrane region" description="Helical" evidence="1">
    <location>
        <begin position="32"/>
        <end position="48"/>
    </location>
</feature>
<evidence type="ECO:0000313" key="2">
    <source>
        <dbReference type="EMBL" id="KAB5590889.1"/>
    </source>
</evidence>
<evidence type="ECO:0000313" key="3">
    <source>
        <dbReference type="Proteomes" id="UP000383932"/>
    </source>
</evidence>
<name>A0A5N5QGY5_9AGAM</name>
<accession>A0A5N5QGY5</accession>
<keyword evidence="1" id="KW-0472">Membrane</keyword>
<reference evidence="2 3" key="1">
    <citation type="journal article" date="2019" name="Fungal Biol. Biotechnol.">
        <title>Draft genome sequence of fastidious pathogen Ceratobasidium theobromae, which causes vascular-streak dieback in Theobroma cacao.</title>
        <authorList>
            <person name="Ali S.S."/>
            <person name="Asman A."/>
            <person name="Shao J."/>
            <person name="Firmansyah A.P."/>
            <person name="Susilo A.W."/>
            <person name="Rosmana A."/>
            <person name="McMahon P."/>
            <person name="Junaid M."/>
            <person name="Guest D."/>
            <person name="Kheng T.Y."/>
            <person name="Meinhardt L.W."/>
            <person name="Bailey B.A."/>
        </authorList>
    </citation>
    <scope>NUCLEOTIDE SEQUENCE [LARGE SCALE GENOMIC DNA]</scope>
    <source>
        <strain evidence="2 3">CT2</strain>
    </source>
</reference>
<dbReference type="EMBL" id="SSOP01000138">
    <property type="protein sequence ID" value="KAB5590889.1"/>
    <property type="molecule type" value="Genomic_DNA"/>
</dbReference>
<gene>
    <name evidence="2" type="ORF">CTheo_5672</name>
</gene>
<dbReference type="AlphaFoldDB" id="A0A5N5QGY5"/>
<dbReference type="Gene3D" id="3.40.50.11350">
    <property type="match status" value="1"/>
</dbReference>